<dbReference type="PANTHER" id="PTHR12645">
    <property type="entry name" value="ALR/ERV"/>
    <property type="match status" value="1"/>
</dbReference>
<keyword evidence="6" id="KW-0812">Transmembrane</keyword>
<dbReference type="InterPro" id="IPR036774">
    <property type="entry name" value="ERV/ALR_sulphydryl_oxid_sf"/>
</dbReference>
<dbReference type="EC" id="1.8.3.2" evidence="6"/>
<dbReference type="InterPro" id="IPR024382">
    <property type="entry name" value="Vps3844_C"/>
</dbReference>
<feature type="transmembrane region" description="Helical" evidence="6">
    <location>
        <begin position="374"/>
        <end position="394"/>
    </location>
</feature>
<keyword evidence="11" id="KW-1185">Reference proteome</keyword>
<organism evidence="10 11">
    <name type="scientific">Candidozyma haemuli</name>
    <dbReference type="NCBI Taxonomy" id="45357"/>
    <lineage>
        <taxon>Eukaryota</taxon>
        <taxon>Fungi</taxon>
        <taxon>Dikarya</taxon>
        <taxon>Ascomycota</taxon>
        <taxon>Saccharomycotina</taxon>
        <taxon>Pichiomycetes</taxon>
        <taxon>Metschnikowiaceae</taxon>
        <taxon>Candidozyma</taxon>
    </lineage>
</organism>
<dbReference type="Pfam" id="PF04777">
    <property type="entry name" value="Evr1_Alr"/>
    <property type="match status" value="1"/>
</dbReference>
<feature type="domain" description="ERV/ALR sulfhydryl oxidase" evidence="9">
    <location>
        <begin position="501"/>
        <end position="601"/>
    </location>
</feature>
<keyword evidence="6" id="KW-1133">Transmembrane helix</keyword>
<dbReference type="SUPFAM" id="SSF69000">
    <property type="entry name" value="FAD-dependent thiol oxidase"/>
    <property type="match status" value="1"/>
</dbReference>
<evidence type="ECO:0000259" key="9">
    <source>
        <dbReference type="PROSITE" id="PS51324"/>
    </source>
</evidence>
<keyword evidence="4 6" id="KW-0560">Oxidoreductase</keyword>
<evidence type="ECO:0000256" key="1">
    <source>
        <dbReference type="ARBA" id="ARBA00001974"/>
    </source>
</evidence>
<feature type="region of interest" description="Disordered" evidence="7">
    <location>
        <begin position="610"/>
        <end position="639"/>
    </location>
</feature>
<comment type="caution">
    <text evidence="6">Lacks conserved residue(s) required for the propagation of feature annotation.</text>
</comment>
<feature type="chain" id="PRO_5045187407" description="Sulfhydryl oxidase" evidence="8">
    <location>
        <begin position="21"/>
        <end position="639"/>
    </location>
</feature>
<dbReference type="Pfam" id="PF12955">
    <property type="entry name" value="Vps3844_C"/>
    <property type="match status" value="1"/>
</dbReference>
<feature type="signal peptide" evidence="8">
    <location>
        <begin position="1"/>
        <end position="20"/>
    </location>
</feature>
<dbReference type="InterPro" id="IPR017905">
    <property type="entry name" value="ERV/ALR_sulphydryl_oxidase"/>
</dbReference>
<keyword evidence="8" id="KW-0732">Signal</keyword>
<name>A0ABX8ID12_9ASCO</name>
<sequence length="639" mass="69393">MRASILGSVLLSAAVAPVLAKDSASAAVYELSNSANAGAINAPSSAGRLYLADKLGLADFFYVEDNEVEALNKLYENDVAESSSKPKLLVELKGVDHPGEFFQSQELPPHFNVKDHVKNLVGGSLHKFASILSTAEDNIAAHLTKEIKAVGPKDVVSKLKEPFRHHDDALVSAWKHFTGKGDRHKRDQQRLDLGLQDSGLKLVNDKHFINDLASLIQLKTVEAGEKAVVFAQSVSLLSIGRKIGYDSKTYQLSKKALGDVLIELQNKFDVIVVAVGLDEVLHETQQADLEKRGAELESLFSTFEKRESGAACFSDEAACNSATSNCSSHGACKEIKKKCWQCACKASYDKKKSKTTNWSGFDCGKKDISATAHLLLWTSVALILSVAAGVKLLFSMGDDALPGVLEAATQAKKTGQPFFAVCLLILVSCAIYFVASGDTTSLGNSGPVSARTPVVEKHVPQDDIKLSEKASKKIEADSKEPSSGQSVGEFTDQPFMPKMANETLKAALGNSAWHLLHTVLARYPEKPDEQQKATLKQYIHLFAQVYPCGDCARHFQGLLKKHPPQVSSRKTAAVWGCHIHNKVNERLQKPIYDCSNILEDYDCGCGSDEKESDATLGGDSVDHLRQIQVDEKGEKQRGG</sequence>
<dbReference type="Proteomes" id="UP000825434">
    <property type="component" value="Chromosome 4"/>
</dbReference>
<evidence type="ECO:0000256" key="7">
    <source>
        <dbReference type="SAM" id="MobiDB-lite"/>
    </source>
</evidence>
<dbReference type="EMBL" id="CP076664">
    <property type="protein sequence ID" value="QWU89323.1"/>
    <property type="molecule type" value="Genomic_DNA"/>
</dbReference>
<feature type="compositionally biased region" description="Basic and acidic residues" evidence="7">
    <location>
        <begin position="620"/>
        <end position="639"/>
    </location>
</feature>
<keyword evidence="6" id="KW-0472">Membrane</keyword>
<evidence type="ECO:0000256" key="3">
    <source>
        <dbReference type="ARBA" id="ARBA00022827"/>
    </source>
</evidence>
<comment type="catalytic activity">
    <reaction evidence="6">
        <text>2 R'C(R)SH + O2 = R'C(R)S-S(R)CR' + H2O2</text>
        <dbReference type="Rhea" id="RHEA:17357"/>
        <dbReference type="ChEBI" id="CHEBI:15379"/>
        <dbReference type="ChEBI" id="CHEBI:16240"/>
        <dbReference type="ChEBI" id="CHEBI:16520"/>
        <dbReference type="ChEBI" id="CHEBI:17412"/>
        <dbReference type="EC" id="1.8.3.2"/>
    </reaction>
</comment>
<reference evidence="10 11" key="1">
    <citation type="submission" date="2021-06" db="EMBL/GenBank/DDBJ databases">
        <title>Candida outbreak in Lebanon.</title>
        <authorList>
            <person name="Finianos M."/>
        </authorList>
    </citation>
    <scope>NUCLEOTIDE SEQUENCE [LARGE SCALE GENOMIC DNA]</scope>
    <source>
        <strain evidence="10">CA3LBN</strain>
    </source>
</reference>
<dbReference type="InterPro" id="IPR039799">
    <property type="entry name" value="ALR/ERV"/>
</dbReference>
<keyword evidence="3 6" id="KW-0274">FAD</keyword>
<accession>A0ABX8ID12</accession>
<feature type="compositionally biased region" description="Basic and acidic residues" evidence="7">
    <location>
        <begin position="471"/>
        <end position="480"/>
    </location>
</feature>
<evidence type="ECO:0000256" key="2">
    <source>
        <dbReference type="ARBA" id="ARBA00022630"/>
    </source>
</evidence>
<evidence type="ECO:0000256" key="4">
    <source>
        <dbReference type="ARBA" id="ARBA00023002"/>
    </source>
</evidence>
<dbReference type="PROSITE" id="PS51324">
    <property type="entry name" value="ERV_ALR"/>
    <property type="match status" value="1"/>
</dbReference>
<evidence type="ECO:0000256" key="5">
    <source>
        <dbReference type="ARBA" id="ARBA00023157"/>
    </source>
</evidence>
<keyword evidence="5" id="KW-1015">Disulfide bond</keyword>
<gene>
    <name evidence="10" type="ORF">CA3LBN_003646</name>
</gene>
<proteinExistence type="predicted"/>
<evidence type="ECO:0000313" key="11">
    <source>
        <dbReference type="Proteomes" id="UP000825434"/>
    </source>
</evidence>
<evidence type="ECO:0000313" key="10">
    <source>
        <dbReference type="EMBL" id="QWU89323.1"/>
    </source>
</evidence>
<feature type="region of interest" description="Disordered" evidence="7">
    <location>
        <begin position="471"/>
        <end position="492"/>
    </location>
</feature>
<evidence type="ECO:0000256" key="6">
    <source>
        <dbReference type="RuleBase" id="RU371123"/>
    </source>
</evidence>
<evidence type="ECO:0000256" key="8">
    <source>
        <dbReference type="SAM" id="SignalP"/>
    </source>
</evidence>
<dbReference type="Gene3D" id="1.20.120.310">
    <property type="entry name" value="ERV/ALR sulfhydryl oxidase domain"/>
    <property type="match status" value="1"/>
</dbReference>
<protein>
    <recommendedName>
        <fullName evidence="6">Sulfhydryl oxidase</fullName>
        <ecNumber evidence="6">1.8.3.2</ecNumber>
    </recommendedName>
</protein>
<dbReference type="PANTHER" id="PTHR12645:SF1">
    <property type="entry name" value="FAD-LINKED SULFHYDRYL OXIDASE ERV2"/>
    <property type="match status" value="1"/>
</dbReference>
<keyword evidence="2 6" id="KW-0285">Flavoprotein</keyword>
<comment type="cofactor">
    <cofactor evidence="1 6">
        <name>FAD</name>
        <dbReference type="ChEBI" id="CHEBI:57692"/>
    </cofactor>
</comment>
<feature type="transmembrane region" description="Helical" evidence="6">
    <location>
        <begin position="415"/>
        <end position="435"/>
    </location>
</feature>